<feature type="compositionally biased region" description="Polar residues" evidence="2">
    <location>
        <begin position="1572"/>
        <end position="1583"/>
    </location>
</feature>
<sequence>MSDQDYRTVLPAALNSSIHNSADELARTSANSNAFVGDKEVVSRLPSQAKRLLSGHWSDWGEVSKHTSSEWQHASSDVFLCLAQTRRGQWYRVRRPFSSRNPDEKRIFVVKDCALTRKDASHQTGSIASGTASAALVPSVNQQSSESHGHNVVDHVTFTLNLAYEDPDGQVIPQLDYVVKREDEGRQIEIKGQLDSSAQAQELLDEPGRYSVTFAQNERELQKLKACFKKALSDTIRDNQTRKNEMDAKLNEMGFWEEGYVLSRAFANAFVDQAVDISDAVIEGISTVASGAEKLASDLYEKLADGYSLDELKGDYAYVCDEFNETLDQAEKLYQVLEVLASDPEVWQALIQFPKDWFGSLPTEEKAEFFGAAAFDIVLMIAGTIAAGPAGTSAAIAASGLSKSKALVRIVSSLRPLVQVLLFIYKAPKKYAIVVSKRVEQLTGRHQKNTAQLPKQSHQTATTQSQNDNGVPTLTNERCDKEGDPISMTTGEEITEATDFNLPGPIPVEWTRVYRSSAIRDCSELGYGWSHPWYLQLQQEENQVRVRTEQGLTVAFDIDPDRVNENLRITHPSGIALHRIAGVFSILKDGFMYEFQAAPERVDGLTSLAKQKLSRIRTRDNLHHWALHYDDNHSLIRATSSWGTRLDFDLGRNGYWRSIRHTAQQQATQPEQPLNSENESSSNTDSLERAKTCVRYRVNTQGDLVGIKTPFTPPASYKYESHLFVKHKNQTGLAFYFEWDSSTARARCTRQYAADGHYDYRFEWHVEPNEHHVTDGRGYKKRYFYNDQGQKVKYIDPEGHTQIWGYTPEGEVSFYVDSNGREHTYEYDDQQRLTQYRLPTGETRHIRYWKDTHLPEFLKDEHGQITRFTYDRYEQLIRRTVTPFNTQQVSVEERWHYDELTLLSYIDQQGRLHRYKWHSIWPEPIEYALYDGDQHEPSQIDYVEDSATLLSKQTFQYDTEGRLQSVTDQHGQTEHYQYDHQDRLIVKTDATGSTEEFQYDAVGRVIAYQDAVGRETSYRYGVFAQLLEKRLPDGSSERYEYDEERNLIAIYNGNGQAHRMEYDGCERRIRDRYLDGREVHYEYDGLGRRIRQIEGEIESRFEYDERDQLVAEHHHHATDNRKNVIHHYGYDQYGQLNKADNAWANIGFEYDDLGRLTNENVTHSFPLALGTVQDFRHQIEIEGYTALNQPKRVHYQAFHAVANTTRYLFLKHGTQAAWQFSQEMQWGAHGQLQHLALTHDNHPYQSIPVIRREHNPLGQITQQVQGRHQTDFQYNDTHQLTKQQTHRLSERNGHTVQTRDLSKKTYKYDALQRLKSIRTQEHSGRSHQIDYGYTDRDFLTQVCSTELGTTQARESRNTYKTDKAGNLLPEGVSQLDNNRLPFWGDRHYDYDQYGNLVTIRKGKDQCIEQRLIYNAKHQLMAFEERKHGQLTQALNYRYDALGRRTEKRVYKTERPEGQTDYHKDQKQYFADDGSELWYQYSERYVWQGQKLIQVRQADHNFVNKTWQHYYLYEPNSHAPIALYDRDTGVQDIETDHLGTPIAVYQHDTGETLWTGDFETYGKRKSQKAAFQKASNQKGGNQEEYNGDQYDPKLRFQGQYEDKETGLYQNLHRYYDPHTGRYITHDPIGLRGGLNAYQYCPNPVEWIDPLGLSCKESEEESSKKGDLIKSGAFPETADEMSVLIGSPKKVGTTPDGTLRTIWTPNSSTKIRHESHPHGLKPGDPGYNPRHHGKHFHVETKPHDMSWSQAKKQGQILKSKPEGYTLGSGTGFLSGEIFPGL</sequence>
<dbReference type="EMBL" id="SNXC01000010">
    <property type="protein sequence ID" value="TDO98871.1"/>
    <property type="molecule type" value="Genomic_DNA"/>
</dbReference>
<dbReference type="Pfam" id="PF20148">
    <property type="entry name" value="DUF6531"/>
    <property type="match status" value="1"/>
</dbReference>
<dbReference type="InterPro" id="IPR045351">
    <property type="entry name" value="DUF6531"/>
</dbReference>
<accession>A0A4R6MBB0</accession>
<dbReference type="InterPro" id="IPR050708">
    <property type="entry name" value="T6SS_VgrG/RHS"/>
</dbReference>
<evidence type="ECO:0000313" key="6">
    <source>
        <dbReference type="Proteomes" id="UP000294656"/>
    </source>
</evidence>
<keyword evidence="1" id="KW-0677">Repeat</keyword>
<dbReference type="Pfam" id="PF25023">
    <property type="entry name" value="TEN_YD-shell"/>
    <property type="match status" value="2"/>
</dbReference>
<feature type="region of interest" description="Disordered" evidence="2">
    <location>
        <begin position="1568"/>
        <end position="1589"/>
    </location>
</feature>
<comment type="caution">
    <text evidence="5">The sequence shown here is derived from an EMBL/GenBank/DDBJ whole genome shotgun (WGS) entry which is preliminary data.</text>
</comment>
<dbReference type="NCBIfam" id="TIGR01643">
    <property type="entry name" value="YD_repeat_2x"/>
    <property type="match status" value="3"/>
</dbReference>
<dbReference type="InterPro" id="IPR022385">
    <property type="entry name" value="Rhs_assc_core"/>
</dbReference>
<evidence type="ECO:0000256" key="2">
    <source>
        <dbReference type="SAM" id="MobiDB-lite"/>
    </source>
</evidence>
<gene>
    <name evidence="5" type="ORF">DFP79_1284</name>
</gene>
<evidence type="ECO:0000259" key="4">
    <source>
        <dbReference type="Pfam" id="PF25023"/>
    </source>
</evidence>
<feature type="region of interest" description="Disordered" evidence="2">
    <location>
        <begin position="445"/>
        <end position="484"/>
    </location>
</feature>
<proteinExistence type="predicted"/>
<dbReference type="PANTHER" id="PTHR32305:SF15">
    <property type="entry name" value="PROTEIN RHSA-RELATED"/>
    <property type="match status" value="1"/>
</dbReference>
<evidence type="ECO:0000256" key="1">
    <source>
        <dbReference type="ARBA" id="ARBA00022737"/>
    </source>
</evidence>
<name>A0A4R6MBB0_9GAMM</name>
<dbReference type="InterPro" id="IPR056823">
    <property type="entry name" value="TEN-like_YD-shell"/>
</dbReference>
<feature type="domain" description="Teneurin-like YD-shell" evidence="4">
    <location>
        <begin position="1295"/>
        <end position="1449"/>
    </location>
</feature>
<dbReference type="OrthoDB" id="9815414at2"/>
<dbReference type="NCBIfam" id="TIGR03696">
    <property type="entry name" value="Rhs_assc_core"/>
    <property type="match status" value="1"/>
</dbReference>
<feature type="compositionally biased region" description="Polar residues" evidence="2">
    <location>
        <begin position="449"/>
        <end position="476"/>
    </location>
</feature>
<dbReference type="RefSeq" id="WP_133503091.1">
    <property type="nucleotide sequence ID" value="NZ_SNXC01000010.1"/>
</dbReference>
<feature type="region of interest" description="Disordered" evidence="2">
    <location>
        <begin position="1681"/>
        <end position="1700"/>
    </location>
</feature>
<protein>
    <submittedName>
        <fullName evidence="5">RHS repeat-associated protein</fullName>
    </submittedName>
</protein>
<dbReference type="Proteomes" id="UP000294656">
    <property type="component" value="Unassembled WGS sequence"/>
</dbReference>
<dbReference type="PANTHER" id="PTHR32305">
    <property type="match status" value="1"/>
</dbReference>
<organism evidence="5 6">
    <name type="scientific">Marinomonas balearica</name>
    <dbReference type="NCBI Taxonomy" id="491947"/>
    <lineage>
        <taxon>Bacteria</taxon>
        <taxon>Pseudomonadati</taxon>
        <taxon>Pseudomonadota</taxon>
        <taxon>Gammaproteobacteria</taxon>
        <taxon>Oceanospirillales</taxon>
        <taxon>Oceanospirillaceae</taxon>
        <taxon>Marinomonas</taxon>
    </lineage>
</organism>
<evidence type="ECO:0000259" key="3">
    <source>
        <dbReference type="Pfam" id="PF20148"/>
    </source>
</evidence>
<dbReference type="Pfam" id="PF05593">
    <property type="entry name" value="RHS_repeat"/>
    <property type="match status" value="1"/>
</dbReference>
<dbReference type="InterPro" id="IPR006530">
    <property type="entry name" value="YD"/>
</dbReference>
<keyword evidence="6" id="KW-1185">Reference proteome</keyword>
<evidence type="ECO:0000313" key="5">
    <source>
        <dbReference type="EMBL" id="TDO98871.1"/>
    </source>
</evidence>
<dbReference type="Gene3D" id="2.180.10.10">
    <property type="entry name" value="RHS repeat-associated core"/>
    <property type="match status" value="2"/>
</dbReference>
<feature type="compositionally biased region" description="Low complexity" evidence="2">
    <location>
        <begin position="662"/>
        <end position="683"/>
    </location>
</feature>
<feature type="region of interest" description="Disordered" evidence="2">
    <location>
        <begin position="662"/>
        <end position="688"/>
    </location>
</feature>
<feature type="domain" description="Teneurin-like YD-shell" evidence="4">
    <location>
        <begin position="995"/>
        <end position="1152"/>
    </location>
</feature>
<dbReference type="InterPro" id="IPR031325">
    <property type="entry name" value="RHS_repeat"/>
</dbReference>
<reference evidence="5 6" key="1">
    <citation type="submission" date="2019-03" db="EMBL/GenBank/DDBJ databases">
        <title>Genomic Encyclopedia of Type Strains, Phase III (KMG-III): the genomes of soil and plant-associated and newly described type strains.</title>
        <authorList>
            <person name="Whitman W."/>
        </authorList>
    </citation>
    <scope>NUCLEOTIDE SEQUENCE [LARGE SCALE GENOMIC DNA]</scope>
    <source>
        <strain evidence="5 6">CECT 7378</strain>
    </source>
</reference>
<feature type="domain" description="DUF6531" evidence="3">
    <location>
        <begin position="483"/>
        <end position="556"/>
    </location>
</feature>